<dbReference type="PANTHER" id="PTHR34847">
    <property type="entry name" value="NODULATION PROTEIN U"/>
    <property type="match status" value="1"/>
</dbReference>
<dbReference type="InterPro" id="IPR031730">
    <property type="entry name" value="Carbam_trans_C"/>
</dbReference>
<evidence type="ECO:0000259" key="3">
    <source>
        <dbReference type="Pfam" id="PF16861"/>
    </source>
</evidence>
<name>A0A2W5U5A6_9BACT</name>
<dbReference type="EMBL" id="QFQP01000067">
    <property type="protein sequence ID" value="PZR03958.1"/>
    <property type="molecule type" value="Genomic_DNA"/>
</dbReference>
<gene>
    <name evidence="4" type="ORF">DI536_35090</name>
</gene>
<dbReference type="SUPFAM" id="SSF53067">
    <property type="entry name" value="Actin-like ATPase domain"/>
    <property type="match status" value="1"/>
</dbReference>
<dbReference type="InterPro" id="IPR051338">
    <property type="entry name" value="NodU/CmcH_Carbamoyltrnsfr"/>
</dbReference>
<dbReference type="AlphaFoldDB" id="A0A2W5U5A6"/>
<feature type="domain" description="Carbamoyltransferase" evidence="2">
    <location>
        <begin position="4"/>
        <end position="346"/>
    </location>
</feature>
<dbReference type="InterPro" id="IPR038152">
    <property type="entry name" value="Carbam_trans_C_sf"/>
</dbReference>
<evidence type="ECO:0000313" key="4">
    <source>
        <dbReference type="EMBL" id="PZR03958.1"/>
    </source>
</evidence>
<comment type="caution">
    <text evidence="4">The sequence shown here is derived from an EMBL/GenBank/DDBJ whole genome shotgun (WGS) entry which is preliminary data.</text>
</comment>
<comment type="similarity">
    <text evidence="1">Belongs to the NodU/CmcH family.</text>
</comment>
<proteinExistence type="inferred from homology"/>
<dbReference type="Gene3D" id="3.90.870.20">
    <property type="entry name" value="Carbamoyltransferase, C-terminal domain"/>
    <property type="match status" value="1"/>
</dbReference>
<dbReference type="InterPro" id="IPR043129">
    <property type="entry name" value="ATPase_NBD"/>
</dbReference>
<reference evidence="4 5" key="1">
    <citation type="submission" date="2017-08" db="EMBL/GenBank/DDBJ databases">
        <title>Infants hospitalized years apart are colonized by the same room-sourced microbial strains.</title>
        <authorList>
            <person name="Brooks B."/>
            <person name="Olm M.R."/>
            <person name="Firek B.A."/>
            <person name="Baker R."/>
            <person name="Thomas B.C."/>
            <person name="Morowitz M.J."/>
            <person name="Banfield J.F."/>
        </authorList>
    </citation>
    <scope>NUCLEOTIDE SEQUENCE [LARGE SCALE GENOMIC DNA]</scope>
    <source>
        <strain evidence="4">S2_003_000_R2_14</strain>
    </source>
</reference>
<sequence length="565" mass="60316">MSAILGISANYHDAAAALVVDGQLVAAMQEERFSRVKNDASVPIAAARACLALAKLEAAALDEVVFYENPYRKLERVLLSSLRTFPRALRQFPRALASQLGGKLWVLDQLSSQLGVAREKVTHREHHASHAASAFFASPFERAAILTVDAVGEETSTALWLGEGNALTRKEHVAFPHSLGLLYSALTAYLGFEVNEGEYKVMGLAAFGKPRFRDEFARLISLRPDGFELNLEYFDAHTNTDVGFSSKLEALLGPRRAPGTPWLLDGNELDARCADIAATLQAVLEEALLALAARAKSVTGADALCLAGGVALNAVANARLFRDAGFSELFVQPAAGDAGGALGAALLAAAERGEPRTTFTHAAWGTPVSGALAAELGNALGLQVTRVSSPVEAASELLLRGEVLAWVQGRFEWGPRALGQRSLLALPTPLAVKERINRVIKRREPFRPFAPMVLESHAREFFGAFAPRLTPFMTTVADVNVAHVAKLEAVTHFDGTARLQTVRGDTLHGELLGSVGAQTGAPVLLNTSLNGQGEPIVATEADALAFLLAHPVDALLVDDALIRRR</sequence>
<evidence type="ECO:0000313" key="5">
    <source>
        <dbReference type="Proteomes" id="UP000249061"/>
    </source>
</evidence>
<dbReference type="Pfam" id="PF02543">
    <property type="entry name" value="Carbam_trans_N"/>
    <property type="match status" value="1"/>
</dbReference>
<dbReference type="Proteomes" id="UP000249061">
    <property type="component" value="Unassembled WGS sequence"/>
</dbReference>
<dbReference type="CDD" id="cd24098">
    <property type="entry name" value="ASKHA_NBD_TobZ_N"/>
    <property type="match status" value="1"/>
</dbReference>
<evidence type="ECO:0000259" key="2">
    <source>
        <dbReference type="Pfam" id="PF02543"/>
    </source>
</evidence>
<protein>
    <submittedName>
        <fullName evidence="4">Carbamoyl transferase</fullName>
    </submittedName>
</protein>
<dbReference type="Pfam" id="PF16861">
    <property type="entry name" value="Carbam_trans_C"/>
    <property type="match status" value="1"/>
</dbReference>
<keyword evidence="4" id="KW-0808">Transferase</keyword>
<accession>A0A2W5U5A6</accession>
<evidence type="ECO:0000256" key="1">
    <source>
        <dbReference type="ARBA" id="ARBA00006129"/>
    </source>
</evidence>
<dbReference type="Gene3D" id="3.30.420.40">
    <property type="match status" value="2"/>
</dbReference>
<feature type="domain" description="Carbamoyltransferase C-terminal" evidence="3">
    <location>
        <begin position="396"/>
        <end position="564"/>
    </location>
</feature>
<dbReference type="PANTHER" id="PTHR34847:SF1">
    <property type="entry name" value="NODULATION PROTEIN U"/>
    <property type="match status" value="1"/>
</dbReference>
<organism evidence="4 5">
    <name type="scientific">Archangium gephyra</name>
    <dbReference type="NCBI Taxonomy" id="48"/>
    <lineage>
        <taxon>Bacteria</taxon>
        <taxon>Pseudomonadati</taxon>
        <taxon>Myxococcota</taxon>
        <taxon>Myxococcia</taxon>
        <taxon>Myxococcales</taxon>
        <taxon>Cystobacterineae</taxon>
        <taxon>Archangiaceae</taxon>
        <taxon>Archangium</taxon>
    </lineage>
</organism>
<dbReference type="GO" id="GO:0016740">
    <property type="term" value="F:transferase activity"/>
    <property type="evidence" value="ECO:0007669"/>
    <property type="project" value="UniProtKB-KW"/>
</dbReference>
<dbReference type="InterPro" id="IPR003696">
    <property type="entry name" value="Carbtransf_dom"/>
</dbReference>